<name>A0AAV7H3K4_DENCH</name>
<dbReference type="InterPro" id="IPR013083">
    <property type="entry name" value="Znf_RING/FYVE/PHD"/>
</dbReference>
<dbReference type="Proteomes" id="UP000775213">
    <property type="component" value="Unassembled WGS sequence"/>
</dbReference>
<dbReference type="EMBL" id="JAGFBR010000008">
    <property type="protein sequence ID" value="KAH0463661.1"/>
    <property type="molecule type" value="Genomic_DNA"/>
</dbReference>
<reference evidence="2 3" key="1">
    <citation type="journal article" date="2021" name="Hortic Res">
        <title>Chromosome-scale assembly of the Dendrobium chrysotoxum genome enhances the understanding of orchid evolution.</title>
        <authorList>
            <person name="Zhang Y."/>
            <person name="Zhang G.Q."/>
            <person name="Zhang D."/>
            <person name="Liu X.D."/>
            <person name="Xu X.Y."/>
            <person name="Sun W.H."/>
            <person name="Yu X."/>
            <person name="Zhu X."/>
            <person name="Wang Z.W."/>
            <person name="Zhao X."/>
            <person name="Zhong W.Y."/>
            <person name="Chen H."/>
            <person name="Yin W.L."/>
            <person name="Huang T."/>
            <person name="Niu S.C."/>
            <person name="Liu Z.J."/>
        </authorList>
    </citation>
    <scope>NUCLEOTIDE SEQUENCE [LARGE SCALE GENOMIC DNA]</scope>
    <source>
        <strain evidence="2">Lindl</strain>
    </source>
</reference>
<evidence type="ECO:0000259" key="1">
    <source>
        <dbReference type="Pfam" id="PF17123"/>
    </source>
</evidence>
<dbReference type="InterPro" id="IPR001841">
    <property type="entry name" value="Znf_RING"/>
</dbReference>
<organism evidence="2 3">
    <name type="scientific">Dendrobium chrysotoxum</name>
    <name type="common">Orchid</name>
    <dbReference type="NCBI Taxonomy" id="161865"/>
    <lineage>
        <taxon>Eukaryota</taxon>
        <taxon>Viridiplantae</taxon>
        <taxon>Streptophyta</taxon>
        <taxon>Embryophyta</taxon>
        <taxon>Tracheophyta</taxon>
        <taxon>Spermatophyta</taxon>
        <taxon>Magnoliopsida</taxon>
        <taxon>Liliopsida</taxon>
        <taxon>Asparagales</taxon>
        <taxon>Orchidaceae</taxon>
        <taxon>Epidendroideae</taxon>
        <taxon>Malaxideae</taxon>
        <taxon>Dendrobiinae</taxon>
        <taxon>Dendrobium</taxon>
    </lineage>
</organism>
<dbReference type="SUPFAM" id="SSF57850">
    <property type="entry name" value="RING/U-box"/>
    <property type="match status" value="1"/>
</dbReference>
<proteinExistence type="predicted"/>
<dbReference type="Pfam" id="PF17123">
    <property type="entry name" value="zf-RING_11"/>
    <property type="match status" value="1"/>
</dbReference>
<evidence type="ECO:0000313" key="2">
    <source>
        <dbReference type="EMBL" id="KAH0463661.1"/>
    </source>
</evidence>
<comment type="caution">
    <text evidence="2">The sequence shown here is derived from an EMBL/GenBank/DDBJ whole genome shotgun (WGS) entry which is preliminary data.</text>
</comment>
<feature type="domain" description="RING-type" evidence="1">
    <location>
        <begin position="5"/>
        <end position="30"/>
    </location>
</feature>
<keyword evidence="3" id="KW-1185">Reference proteome</keyword>
<sequence length="52" mass="5931">MTPKCVICLSQFGEGEEIRQLLSCRHLFHLNTHSNHSICHDIVLLHSVNMST</sequence>
<accession>A0AAV7H3K4</accession>
<dbReference type="AlphaFoldDB" id="A0AAV7H3K4"/>
<gene>
    <name evidence="2" type="ORF">IEQ34_008243</name>
</gene>
<protein>
    <recommendedName>
        <fullName evidence="1">RING-type domain-containing protein</fullName>
    </recommendedName>
</protein>
<dbReference type="Gene3D" id="3.30.40.10">
    <property type="entry name" value="Zinc/RING finger domain, C3HC4 (zinc finger)"/>
    <property type="match status" value="1"/>
</dbReference>
<evidence type="ECO:0000313" key="3">
    <source>
        <dbReference type="Proteomes" id="UP000775213"/>
    </source>
</evidence>